<name>A0A1E7JQ89_9ACTN</name>
<protein>
    <recommendedName>
        <fullName evidence="1">DUF6879 domain-containing protein</fullName>
    </recommendedName>
</protein>
<gene>
    <name evidence="2" type="ORF">AN215_13445</name>
</gene>
<organism evidence="2 3">
    <name type="scientific">Streptomyces abyssalis</name>
    <dbReference type="NCBI Taxonomy" id="933944"/>
    <lineage>
        <taxon>Bacteria</taxon>
        <taxon>Bacillati</taxon>
        <taxon>Actinomycetota</taxon>
        <taxon>Actinomycetes</taxon>
        <taxon>Kitasatosporales</taxon>
        <taxon>Streptomycetaceae</taxon>
        <taxon>Streptomyces</taxon>
    </lineage>
</organism>
<reference evidence="2 3" key="1">
    <citation type="journal article" date="2016" name="Front. Microbiol.">
        <title>Comparative Genomics Analysis of Streptomyces Species Reveals Their Adaptation to the Marine Environment and Their Diversity at the Genomic Level.</title>
        <authorList>
            <person name="Tian X."/>
            <person name="Zhang Z."/>
            <person name="Yang T."/>
            <person name="Chen M."/>
            <person name="Li J."/>
            <person name="Chen F."/>
            <person name="Yang J."/>
            <person name="Li W."/>
            <person name="Zhang B."/>
            <person name="Zhang Z."/>
            <person name="Wu J."/>
            <person name="Zhang C."/>
            <person name="Long L."/>
            <person name="Xiao J."/>
        </authorList>
    </citation>
    <scope>NUCLEOTIDE SEQUENCE [LARGE SCALE GENOMIC DNA]</scope>
    <source>
        <strain evidence="2 3">SCSIO 10390</strain>
    </source>
</reference>
<evidence type="ECO:0000313" key="3">
    <source>
        <dbReference type="Proteomes" id="UP000176087"/>
    </source>
</evidence>
<sequence>MSDHTPLALDRSRGDRLGLAEYRHDFRQRDEAVTGRHSWKFERRQHFQEQSSPSWEAFRRGKWEEALRLTGEGRKHWQSIAREDAERGSVFHRVRVVEEPLTPYMQWELHALRVQGESGLPVRVVDGRELRRLESAGPLPEVVVLGGEVLYEVVYTDDGFLDGGVRHTAPESIASWERFITRLYEEGEEIGSYFSRRVSHLPAPMTSQVADHH</sequence>
<dbReference type="RefSeq" id="WP_070009320.1">
    <property type="nucleotide sequence ID" value="NZ_LJGS01000036.1"/>
</dbReference>
<proteinExistence type="predicted"/>
<evidence type="ECO:0000259" key="1">
    <source>
        <dbReference type="Pfam" id="PF21806"/>
    </source>
</evidence>
<keyword evidence="3" id="KW-1185">Reference proteome</keyword>
<dbReference type="Proteomes" id="UP000176087">
    <property type="component" value="Unassembled WGS sequence"/>
</dbReference>
<feature type="domain" description="DUF6879" evidence="1">
    <location>
        <begin position="36"/>
        <end position="194"/>
    </location>
</feature>
<comment type="caution">
    <text evidence="2">The sequence shown here is derived from an EMBL/GenBank/DDBJ whole genome shotgun (WGS) entry which is preliminary data.</text>
</comment>
<dbReference type="OrthoDB" id="3436275at2"/>
<dbReference type="EMBL" id="LJGT01000038">
    <property type="protein sequence ID" value="OEU90449.1"/>
    <property type="molecule type" value="Genomic_DNA"/>
</dbReference>
<dbReference type="Pfam" id="PF21806">
    <property type="entry name" value="DUF6879"/>
    <property type="match status" value="1"/>
</dbReference>
<dbReference type="PATRIC" id="fig|933944.5.peg.5755"/>
<evidence type="ECO:0000313" key="2">
    <source>
        <dbReference type="EMBL" id="OEU90449.1"/>
    </source>
</evidence>
<dbReference type="InterPro" id="IPR049244">
    <property type="entry name" value="DUF6879"/>
</dbReference>
<dbReference type="AlphaFoldDB" id="A0A1E7JQ89"/>
<accession>A0A1E7JQ89</accession>
<dbReference type="STRING" id="933944.AN215_13445"/>